<evidence type="ECO:0000313" key="2">
    <source>
        <dbReference type="Proteomes" id="UP000011058"/>
    </source>
</evidence>
<dbReference type="AlphaFoldDB" id="I0KC39"/>
<reference evidence="1 2" key="1">
    <citation type="journal article" date="2012" name="J. Bacteriol.">
        <title>Genome Sequence of Fibrella aestuarina BUZ 2T, a Filamentous Marine Bacterium.</title>
        <authorList>
            <person name="Filippini M."/>
            <person name="Qi W."/>
            <person name="Blom J."/>
            <person name="Goesmann A."/>
            <person name="Smits T.H."/>
            <person name="Bagheri H.C."/>
        </authorList>
    </citation>
    <scope>NUCLEOTIDE SEQUENCE [LARGE SCALE GENOMIC DNA]</scope>
    <source>
        <strain evidence="2">BUZ 2T</strain>
    </source>
</reference>
<dbReference type="eggNOG" id="COG2320">
    <property type="taxonomic scope" value="Bacteria"/>
</dbReference>
<dbReference type="KEGG" id="fae:FAES_3685"/>
<gene>
    <name evidence="1" type="ORF">FAES_3685</name>
</gene>
<dbReference type="Gene3D" id="3.30.460.10">
    <property type="entry name" value="Beta Polymerase, domain 2"/>
    <property type="match status" value="1"/>
</dbReference>
<dbReference type="Pfam" id="PF04229">
    <property type="entry name" value="GrpB"/>
    <property type="match status" value="1"/>
</dbReference>
<name>I0KC39_9BACT</name>
<dbReference type="PANTHER" id="PTHR34822">
    <property type="entry name" value="GRPB DOMAIN PROTEIN (AFU_ORTHOLOGUE AFUA_1G01530)"/>
    <property type="match status" value="1"/>
</dbReference>
<dbReference type="InterPro" id="IPR007344">
    <property type="entry name" value="GrpB/CoaE"/>
</dbReference>
<dbReference type="EMBL" id="HE796683">
    <property type="protein sequence ID" value="CCH01692.1"/>
    <property type="molecule type" value="Genomic_DNA"/>
</dbReference>
<dbReference type="STRING" id="1166018.FAES_3685"/>
<protein>
    <submittedName>
        <fullName evidence="1">UPF0157 protein</fullName>
    </submittedName>
</protein>
<organism evidence="1 2">
    <name type="scientific">Fibrella aestuarina BUZ 2</name>
    <dbReference type="NCBI Taxonomy" id="1166018"/>
    <lineage>
        <taxon>Bacteria</taxon>
        <taxon>Pseudomonadati</taxon>
        <taxon>Bacteroidota</taxon>
        <taxon>Cytophagia</taxon>
        <taxon>Cytophagales</taxon>
        <taxon>Spirosomataceae</taxon>
        <taxon>Fibrella</taxon>
    </lineage>
</organism>
<dbReference type="HOGENOM" id="CLU_086407_0_0_10"/>
<dbReference type="SUPFAM" id="SSF81301">
    <property type="entry name" value="Nucleotidyltransferase"/>
    <property type="match status" value="1"/>
</dbReference>
<sequence length="178" mass="21102">MRFPVEIVPFDPRWFDLFDQERKLILNTLGEQLALRVEHFGSTSIPELPAKPTIDILVEIPTDERLHDDIITKLVAQNYDFMWQTDAEPPYMVFVKGYNVTGAKQQTYHIHMGPQTHALWDRLYFRDYLREKPMLAKAYAELKNELAKVYRNDRVAYRLAKTDFVKTKTEEAKQYYVL</sequence>
<keyword evidence="2" id="KW-1185">Reference proteome</keyword>
<accession>I0KC39</accession>
<dbReference type="Proteomes" id="UP000011058">
    <property type="component" value="Chromosome"/>
</dbReference>
<evidence type="ECO:0000313" key="1">
    <source>
        <dbReference type="EMBL" id="CCH01692.1"/>
    </source>
</evidence>
<dbReference type="InterPro" id="IPR043519">
    <property type="entry name" value="NT_sf"/>
</dbReference>
<dbReference type="PATRIC" id="fig|1166018.3.peg.5467"/>
<proteinExistence type="predicted"/>
<dbReference type="PANTHER" id="PTHR34822:SF1">
    <property type="entry name" value="GRPB FAMILY PROTEIN"/>
    <property type="match status" value="1"/>
</dbReference>